<evidence type="ECO:0000256" key="5">
    <source>
        <dbReference type="ARBA" id="ARBA00022776"/>
    </source>
</evidence>
<keyword evidence="9 11" id="KW-0131">Cell cycle</keyword>
<evidence type="ECO:0000256" key="13">
    <source>
        <dbReference type="SAM" id="MobiDB-lite"/>
    </source>
</evidence>
<comment type="subunit">
    <text evidence="2">Component of the NDC80 complex, which consists of NDC80, NUF2, SPC24 and SPC25.</text>
</comment>
<dbReference type="Gene3D" id="1.10.418.30">
    <property type="entry name" value="Ncd80 complex, Ncd80 subunit"/>
    <property type="match status" value="1"/>
</dbReference>
<evidence type="ECO:0000256" key="4">
    <source>
        <dbReference type="ARBA" id="ARBA00022618"/>
    </source>
</evidence>
<comment type="function">
    <text evidence="11">Acts as a component of the essential kinetochore-associated NDC80 complex, which is required for chromosome segregation and spindle checkpoint activity.</text>
</comment>
<dbReference type="AlphaFoldDB" id="A0A875RZ96"/>
<dbReference type="GeneID" id="62195217"/>
<gene>
    <name evidence="15" type="ORF">FOA43_001816</name>
</gene>
<evidence type="ECO:0000256" key="11">
    <source>
        <dbReference type="RuleBase" id="RU368072"/>
    </source>
</evidence>
<keyword evidence="7 12" id="KW-0175">Coiled coil</keyword>
<dbReference type="OrthoDB" id="7459479at2759"/>
<evidence type="ECO:0000256" key="2">
    <source>
        <dbReference type="ARBA" id="ARBA00011562"/>
    </source>
</evidence>
<dbReference type="KEGG" id="bnn:FOA43_001816"/>
<protein>
    <recommendedName>
        <fullName evidence="11">Kinetochore protein NDC80</fullName>
    </recommendedName>
</protein>
<evidence type="ECO:0000256" key="9">
    <source>
        <dbReference type="ARBA" id="ARBA00023306"/>
    </source>
</evidence>
<feature type="region of interest" description="Disordered" evidence="13">
    <location>
        <begin position="1"/>
        <end position="32"/>
    </location>
</feature>
<dbReference type="InterPro" id="IPR005550">
    <property type="entry name" value="Kinetochore_Ndc80"/>
</dbReference>
<evidence type="ECO:0000259" key="14">
    <source>
        <dbReference type="Pfam" id="PF03801"/>
    </source>
</evidence>
<comment type="subcellular location">
    <subcellularLocation>
        <location evidence="11">Chromosome</location>
        <location evidence="11">Centromere</location>
        <location evidence="11">Kinetochore</location>
    </subcellularLocation>
    <subcellularLocation>
        <location evidence="11">Nucleus</location>
    </subcellularLocation>
</comment>
<dbReference type="FunFam" id="1.10.418.30:FF:000001">
    <property type="entry name" value="Probable kinetochore protein ndc80"/>
    <property type="match status" value="1"/>
</dbReference>
<dbReference type="GO" id="GO:0051315">
    <property type="term" value="P:attachment of mitotic spindle microtubules to kinetochore"/>
    <property type="evidence" value="ECO:0007669"/>
    <property type="project" value="UniProtKB-UniRule"/>
</dbReference>
<dbReference type="InterPro" id="IPR055260">
    <property type="entry name" value="Ndc80_CH"/>
</dbReference>
<keyword evidence="4 11" id="KW-0132">Cell division</keyword>
<dbReference type="Proteomes" id="UP000662931">
    <property type="component" value="Chromosome 1"/>
</dbReference>
<feature type="domain" description="Kinetochore protein Ndc80 CH" evidence="14">
    <location>
        <begin position="117"/>
        <end position="247"/>
    </location>
</feature>
<keyword evidence="10 11" id="KW-0137">Centromere</keyword>
<comment type="similarity">
    <text evidence="1 11">Belongs to the NDC80/HEC1 family.</text>
</comment>
<keyword evidence="3 11" id="KW-0158">Chromosome</keyword>
<feature type="compositionally biased region" description="Polar residues" evidence="13">
    <location>
        <begin position="16"/>
        <end position="25"/>
    </location>
</feature>
<evidence type="ECO:0000256" key="3">
    <source>
        <dbReference type="ARBA" id="ARBA00022454"/>
    </source>
</evidence>
<feature type="compositionally biased region" description="Low complexity" evidence="13">
    <location>
        <begin position="54"/>
        <end position="66"/>
    </location>
</feature>
<keyword evidence="5 11" id="KW-0498">Mitosis</keyword>
<name>A0A875RZ96_EENNA</name>
<feature type="coiled-coil region" evidence="12">
    <location>
        <begin position="629"/>
        <end position="656"/>
    </location>
</feature>
<evidence type="ECO:0000256" key="1">
    <source>
        <dbReference type="ARBA" id="ARBA00007050"/>
    </source>
</evidence>
<sequence>MSSRKRQSMEDALVSLDTNVTQHPSSAKRKKRLSLLPNNVTIGAPRLMRQQSKRLSSVSRIPPSSISRRRSTLRRNYGDAVVPSNRSNRLSQGSQFLPPSSGGRFYDETVVSMTPSVQQRLYMGINNRDPRPVRDRSYQAKMQRDLFEYLSTAKFDIVMKQQLTARTMKSPTQKEFVLMFQFLYKKIDPGYRFLRSVEQDIYSILKFLEYPYLDTINKSQLSAVGGTNWPVFLAMLHWLLQLVQQMQMFDLVDFSQLPEPLKDDNAGNYNNSVVFNKEIEDSVIVRENTALDRLFTSFALKSYKSFLSTGTEDYSEYYSEMESEYKQCTQDVVNKTNKLVDENENLVTELREKGIEQIELNSKVERTRALAIDVSKFQKYVDLQNQRSEKWPLVLERAKKDIESIKKSIEDADNEKEKIVADLKEKGFTLKDIEQMHKERAELSSNFDMVESKQKLTMSSIEDKTGSLTKVFESLKQLVDGYNTKVYAIFDGLDGVPLDGVPHLTITSFSDQLVNDDDKLGLRPDEIVPELKQSEIKVKLALLKESIQQSHLTNRDECIRLQEQLDDLKLKSVSLKDQLEELEDKLTKSKKDYSELNDQKVSEVSSNQFQLEQDTKEIRLLSTQLGENQKQIEEEFSKAETELRRLTSSLSEQRNELLIRLANEMGYAVSFKTGIMGDIEVANGELADECKEQLANDDSDST</sequence>
<dbReference type="Pfam" id="PF03801">
    <property type="entry name" value="Ndc80_HEC"/>
    <property type="match status" value="1"/>
</dbReference>
<evidence type="ECO:0000313" key="15">
    <source>
        <dbReference type="EMBL" id="QPG74486.1"/>
    </source>
</evidence>
<feature type="region of interest" description="Disordered" evidence="13">
    <location>
        <begin position="46"/>
        <end position="74"/>
    </location>
</feature>
<reference evidence="15" key="1">
    <citation type="submission" date="2020-10" db="EMBL/GenBank/DDBJ databases">
        <authorList>
            <person name="Roach M.J.R."/>
        </authorList>
    </citation>
    <scope>NUCLEOTIDE SEQUENCE</scope>
    <source>
        <strain evidence="15">CBS 1945</strain>
    </source>
</reference>
<dbReference type="InterPro" id="IPR038273">
    <property type="entry name" value="Ndc80_sf"/>
</dbReference>
<dbReference type="RefSeq" id="XP_038778051.1">
    <property type="nucleotide sequence ID" value="XM_038922123.1"/>
</dbReference>
<accession>A0A875RZ96</accession>
<dbReference type="PANTHER" id="PTHR10643:SF2">
    <property type="entry name" value="KINETOCHORE PROTEIN NDC80 HOMOLOG"/>
    <property type="match status" value="1"/>
</dbReference>
<evidence type="ECO:0000256" key="7">
    <source>
        <dbReference type="ARBA" id="ARBA00023054"/>
    </source>
</evidence>
<evidence type="ECO:0000256" key="10">
    <source>
        <dbReference type="ARBA" id="ARBA00023328"/>
    </source>
</evidence>
<organism evidence="15 16">
    <name type="scientific">Eeniella nana</name>
    <name type="common">Yeast</name>
    <name type="synonym">Brettanomyces nanus</name>
    <dbReference type="NCBI Taxonomy" id="13502"/>
    <lineage>
        <taxon>Eukaryota</taxon>
        <taxon>Fungi</taxon>
        <taxon>Dikarya</taxon>
        <taxon>Ascomycota</taxon>
        <taxon>Saccharomycotina</taxon>
        <taxon>Pichiomycetes</taxon>
        <taxon>Pichiales</taxon>
        <taxon>Pichiaceae</taxon>
        <taxon>Brettanomyces</taxon>
    </lineage>
</organism>
<proteinExistence type="inferred from homology"/>
<keyword evidence="8 11" id="KW-0539">Nucleus</keyword>
<dbReference type="GO" id="GO:0051301">
    <property type="term" value="P:cell division"/>
    <property type="evidence" value="ECO:0007669"/>
    <property type="project" value="UniProtKB-UniRule"/>
</dbReference>
<evidence type="ECO:0000256" key="12">
    <source>
        <dbReference type="SAM" id="Coils"/>
    </source>
</evidence>
<evidence type="ECO:0000256" key="8">
    <source>
        <dbReference type="ARBA" id="ARBA00023242"/>
    </source>
</evidence>
<evidence type="ECO:0000313" key="16">
    <source>
        <dbReference type="Proteomes" id="UP000662931"/>
    </source>
</evidence>
<dbReference type="EMBL" id="CP064812">
    <property type="protein sequence ID" value="QPG74486.1"/>
    <property type="molecule type" value="Genomic_DNA"/>
</dbReference>
<dbReference type="PANTHER" id="PTHR10643">
    <property type="entry name" value="KINETOCHORE PROTEIN NDC80"/>
    <property type="match status" value="1"/>
</dbReference>
<dbReference type="GO" id="GO:0005634">
    <property type="term" value="C:nucleus"/>
    <property type="evidence" value="ECO:0007669"/>
    <property type="project" value="UniProtKB-SubCell"/>
</dbReference>
<keyword evidence="6 11" id="KW-0995">Kinetochore</keyword>
<evidence type="ECO:0000256" key="6">
    <source>
        <dbReference type="ARBA" id="ARBA00022838"/>
    </source>
</evidence>
<feature type="coiled-coil region" evidence="12">
    <location>
        <begin position="395"/>
        <end position="453"/>
    </location>
</feature>
<keyword evidence="16" id="KW-1185">Reference proteome</keyword>
<dbReference type="GO" id="GO:0031262">
    <property type="term" value="C:Ndc80 complex"/>
    <property type="evidence" value="ECO:0007669"/>
    <property type="project" value="UniProtKB-UniRule"/>
</dbReference>
<feature type="coiled-coil region" evidence="12">
    <location>
        <begin position="558"/>
        <end position="599"/>
    </location>
</feature>